<protein>
    <submittedName>
        <fullName evidence="1">Uncharacterized protein</fullName>
    </submittedName>
</protein>
<proteinExistence type="predicted"/>
<sequence length="422" mass="45240">MTAIQPADPTAPSVPPKMMTSLRVEDDSIHVVNQLLLPHEIQWDACESVEDAYDAIKSMRIRGAPAIASLAALTISLLLSQRLKSPKADLIPATSASAYSLPQLATSSALGEWVNSVVDHLQSSRPTAVNLSEAMNRIRSTLKAYTGDSAEELAKQLIETCQAVHANDLERNKQMSKLGADWLFERRAKDGKKKLKVMTVCNTGSLATSGYGTALGVITNLFETGRLERAYYTQSTPYHQGSRLTSLELSTLGIPSCMICDTMVGSLFQHQDIDAVIVGADRVVKNGDTANKIGTYQAAALAKLHGIPFMVIAPVTTLDMNISHGKDIHIEQRPPIEATLARGVVVSPTSDLTTPSDNSTAPTKPPQAVVQITPNAIGKGDNLIYNPSFDVTPAKLITCVVTEVGVAENAGDKEEIDLSKVI</sequence>
<evidence type="ECO:0000313" key="2">
    <source>
        <dbReference type="Proteomes" id="UP001234202"/>
    </source>
</evidence>
<keyword evidence="2" id="KW-1185">Reference proteome</keyword>
<organism evidence="1 2">
    <name type="scientific">Naganishia onofrii</name>
    <dbReference type="NCBI Taxonomy" id="1851511"/>
    <lineage>
        <taxon>Eukaryota</taxon>
        <taxon>Fungi</taxon>
        <taxon>Dikarya</taxon>
        <taxon>Basidiomycota</taxon>
        <taxon>Agaricomycotina</taxon>
        <taxon>Tremellomycetes</taxon>
        <taxon>Filobasidiales</taxon>
        <taxon>Filobasidiaceae</taxon>
        <taxon>Naganishia</taxon>
    </lineage>
</organism>
<reference evidence="1" key="1">
    <citation type="submission" date="2023-04" db="EMBL/GenBank/DDBJ databases">
        <title>Draft Genome sequencing of Naganishia species isolated from polar environments using Oxford Nanopore Technology.</title>
        <authorList>
            <person name="Leo P."/>
            <person name="Venkateswaran K."/>
        </authorList>
    </citation>
    <scope>NUCLEOTIDE SEQUENCE</scope>
    <source>
        <strain evidence="1">DBVPG 5303</strain>
    </source>
</reference>
<dbReference type="Proteomes" id="UP001234202">
    <property type="component" value="Unassembled WGS sequence"/>
</dbReference>
<accession>A0ACC2XID4</accession>
<gene>
    <name evidence="1" type="ORF">QFC24_003486</name>
</gene>
<dbReference type="EMBL" id="JASBWV010000011">
    <property type="protein sequence ID" value="KAJ9123712.1"/>
    <property type="molecule type" value="Genomic_DNA"/>
</dbReference>
<name>A0ACC2XID4_9TREE</name>
<comment type="caution">
    <text evidence="1">The sequence shown here is derived from an EMBL/GenBank/DDBJ whole genome shotgun (WGS) entry which is preliminary data.</text>
</comment>
<evidence type="ECO:0000313" key="1">
    <source>
        <dbReference type="EMBL" id="KAJ9123712.1"/>
    </source>
</evidence>